<protein>
    <recommendedName>
        <fullName evidence="9">Amino acid transporter</fullName>
    </recommendedName>
</protein>
<dbReference type="GO" id="GO:0016020">
    <property type="term" value="C:membrane"/>
    <property type="evidence" value="ECO:0007669"/>
    <property type="project" value="UniProtKB-SubCell"/>
</dbReference>
<dbReference type="PANTHER" id="PTHR45649:SF14">
    <property type="entry name" value="GABA PERMEASE"/>
    <property type="match status" value="1"/>
</dbReference>
<feature type="transmembrane region" description="Helical" evidence="6">
    <location>
        <begin position="442"/>
        <end position="461"/>
    </location>
</feature>
<evidence type="ECO:0000256" key="1">
    <source>
        <dbReference type="ARBA" id="ARBA00004141"/>
    </source>
</evidence>
<reference evidence="7" key="1">
    <citation type="journal article" date="2023" name="BMC Genomics">
        <title>Chromosome-level genome assemblies of Cutaneotrichosporon spp. (Trichosporonales, Basidiomycota) reveal imbalanced evolution between nucleotide sequences and chromosome synteny.</title>
        <authorList>
            <person name="Kobayashi Y."/>
            <person name="Kayamori A."/>
            <person name="Aoki K."/>
            <person name="Shiwa Y."/>
            <person name="Matsutani M."/>
            <person name="Fujita N."/>
            <person name="Sugita T."/>
            <person name="Iwasaki W."/>
            <person name="Tanaka N."/>
            <person name="Takashima M."/>
        </authorList>
    </citation>
    <scope>NUCLEOTIDE SEQUENCE</scope>
    <source>
        <strain evidence="7">HIS019</strain>
    </source>
</reference>
<accession>A0AA48QVS4</accession>
<keyword evidence="3 6" id="KW-0812">Transmembrane</keyword>
<dbReference type="Proteomes" id="UP001233271">
    <property type="component" value="Chromosome 4"/>
</dbReference>
<evidence type="ECO:0000256" key="3">
    <source>
        <dbReference type="ARBA" id="ARBA00022692"/>
    </source>
</evidence>
<evidence type="ECO:0008006" key="9">
    <source>
        <dbReference type="Google" id="ProtNLM"/>
    </source>
</evidence>
<dbReference type="KEGG" id="ccac:CcaHIS019_0404580"/>
<evidence type="ECO:0000256" key="4">
    <source>
        <dbReference type="ARBA" id="ARBA00022989"/>
    </source>
</evidence>
<feature type="transmembrane region" description="Helical" evidence="6">
    <location>
        <begin position="269"/>
        <end position="292"/>
    </location>
</feature>
<dbReference type="InterPro" id="IPR002293">
    <property type="entry name" value="AA/rel_permease1"/>
</dbReference>
<dbReference type="GO" id="GO:0022857">
    <property type="term" value="F:transmembrane transporter activity"/>
    <property type="evidence" value="ECO:0007669"/>
    <property type="project" value="InterPro"/>
</dbReference>
<feature type="transmembrane region" description="Helical" evidence="6">
    <location>
        <begin position="473"/>
        <end position="493"/>
    </location>
</feature>
<sequence length="523" mass="56291">METVEKITSPELHEVKSYHEGEGPNHNPALERNFSFWSCLGLAFAILNSWNAMAASMSVALPSGGSIAMVWGLPVSAVGTLLMAVSLAEAAHAFPTTGGQYDWTFCVAPKRLRVGLSFVAGWAATTGWIALVAANSIMTSNFVMGIISLLHPNFQSHPYQIFLLYLAMTLLAYLLNTFAVRVLPWIDTGAMMWSMLGIVTVMITLLACASGEYQPAKAVFATWTNTTGWPDGMAFMLSLLQSVLGFTAFDAVSHLSEEMPRPSINAPKAMVIAVFIGSVTGWLFLVILLLCLKDLDAATTATTGPLIEIYRQVTGSNAGTTCLVMFNLLAMFFACQGACTVASRLLMTFGRDNGMAGLSHYLGSVHPRLLVPQWSVLFVAVVVVIFGLINLGSSVALNAIISSAIVFLQVSYFIPILCIFLRGEEAFGDAPRSWSLGRWRRPINAFALVFLTATTVCFFFPPGVPVTGSTMSYVVVVFAIGMLLALGVWVGSARKVFNGPSEMEARLIEGRRMAGSEPPGAND</sequence>
<organism evidence="7 8">
    <name type="scientific">Cutaneotrichosporon cavernicola</name>
    <dbReference type="NCBI Taxonomy" id="279322"/>
    <lineage>
        <taxon>Eukaryota</taxon>
        <taxon>Fungi</taxon>
        <taxon>Dikarya</taxon>
        <taxon>Basidiomycota</taxon>
        <taxon>Agaricomycotina</taxon>
        <taxon>Tremellomycetes</taxon>
        <taxon>Trichosporonales</taxon>
        <taxon>Trichosporonaceae</taxon>
        <taxon>Cutaneotrichosporon</taxon>
    </lineage>
</organism>
<feature type="transmembrane region" description="Helical" evidence="6">
    <location>
        <begin position="232"/>
        <end position="249"/>
    </location>
</feature>
<comment type="subcellular location">
    <subcellularLocation>
        <location evidence="1">Membrane</location>
        <topology evidence="1">Multi-pass membrane protein</topology>
    </subcellularLocation>
</comment>
<evidence type="ECO:0000313" key="7">
    <source>
        <dbReference type="EMBL" id="BEI91638.1"/>
    </source>
</evidence>
<feature type="transmembrane region" description="Helical" evidence="6">
    <location>
        <begin position="34"/>
        <end position="55"/>
    </location>
</feature>
<feature type="transmembrane region" description="Helical" evidence="6">
    <location>
        <begin position="190"/>
        <end position="211"/>
    </location>
</feature>
<proteinExistence type="predicted"/>
<dbReference type="PIRSF" id="PIRSF006060">
    <property type="entry name" value="AA_transporter"/>
    <property type="match status" value="1"/>
</dbReference>
<feature type="transmembrane region" description="Helical" evidence="6">
    <location>
        <begin position="162"/>
        <end position="184"/>
    </location>
</feature>
<evidence type="ECO:0000256" key="6">
    <source>
        <dbReference type="SAM" id="Phobius"/>
    </source>
</evidence>
<evidence type="ECO:0000256" key="5">
    <source>
        <dbReference type="ARBA" id="ARBA00023136"/>
    </source>
</evidence>
<keyword evidence="4 6" id="KW-1133">Transmembrane helix</keyword>
<dbReference type="AlphaFoldDB" id="A0AA48QVS4"/>
<feature type="transmembrane region" description="Helical" evidence="6">
    <location>
        <begin position="67"/>
        <end position="88"/>
    </location>
</feature>
<dbReference type="RefSeq" id="XP_060456903.1">
    <property type="nucleotide sequence ID" value="XM_060600295.1"/>
</dbReference>
<keyword evidence="2" id="KW-0813">Transport</keyword>
<feature type="transmembrane region" description="Helical" evidence="6">
    <location>
        <begin position="369"/>
        <end position="389"/>
    </location>
</feature>
<name>A0AA48QVS4_9TREE</name>
<keyword evidence="8" id="KW-1185">Reference proteome</keyword>
<evidence type="ECO:0000256" key="2">
    <source>
        <dbReference type="ARBA" id="ARBA00022448"/>
    </source>
</evidence>
<dbReference type="GeneID" id="85495508"/>
<evidence type="ECO:0000313" key="8">
    <source>
        <dbReference type="Proteomes" id="UP001233271"/>
    </source>
</evidence>
<dbReference type="PANTHER" id="PTHR45649">
    <property type="entry name" value="AMINO-ACID PERMEASE BAT1"/>
    <property type="match status" value="1"/>
</dbReference>
<dbReference type="EMBL" id="AP028215">
    <property type="protein sequence ID" value="BEI91638.1"/>
    <property type="molecule type" value="Genomic_DNA"/>
</dbReference>
<keyword evidence="5 6" id="KW-0472">Membrane</keyword>
<dbReference type="Pfam" id="PF13520">
    <property type="entry name" value="AA_permease_2"/>
    <property type="match status" value="1"/>
</dbReference>
<dbReference type="Gene3D" id="1.20.1740.10">
    <property type="entry name" value="Amino acid/polyamine transporter I"/>
    <property type="match status" value="1"/>
</dbReference>
<gene>
    <name evidence="7" type="ORF">CcaverHIS019_0404580</name>
</gene>
<feature type="transmembrane region" description="Helical" evidence="6">
    <location>
        <begin position="395"/>
        <end position="421"/>
    </location>
</feature>